<dbReference type="Proteomes" id="UP000050164">
    <property type="component" value="Unassembled WGS sequence"/>
</dbReference>
<protein>
    <submittedName>
        <fullName evidence="5">Uncharacterized protein</fullName>
    </submittedName>
</protein>
<evidence type="ECO:0000313" key="15">
    <source>
        <dbReference type="Proteomes" id="UP000050164"/>
    </source>
</evidence>
<dbReference type="EMBL" id="CSAD01001254">
    <property type="protein sequence ID" value="COX00740.1"/>
    <property type="molecule type" value="Genomic_DNA"/>
</dbReference>
<dbReference type="Proteomes" id="UP000048600">
    <property type="component" value="Unassembled WGS sequence"/>
</dbReference>
<accession>A0A0T9EEY6</accession>
<dbReference type="EMBL" id="CSAE01000477">
    <property type="protein sequence ID" value="COW35778.1"/>
    <property type="molecule type" value="Genomic_DNA"/>
</dbReference>
<feature type="region of interest" description="Disordered" evidence="1">
    <location>
        <begin position="19"/>
        <end position="40"/>
    </location>
</feature>
<evidence type="ECO:0000313" key="5">
    <source>
        <dbReference type="EMBL" id="COW35778.1"/>
    </source>
</evidence>
<evidence type="ECO:0000313" key="11">
    <source>
        <dbReference type="Proteomes" id="UP000045842"/>
    </source>
</evidence>
<evidence type="ECO:0000313" key="7">
    <source>
        <dbReference type="EMBL" id="COW92218.1"/>
    </source>
</evidence>
<dbReference type="EMBL" id="CSAJ01000510">
    <property type="protein sequence ID" value="COW79001.1"/>
    <property type="molecule type" value="Genomic_DNA"/>
</dbReference>
<dbReference type="Proteomes" id="UP000045842">
    <property type="component" value="Unassembled WGS sequence"/>
</dbReference>
<evidence type="ECO:0000313" key="4">
    <source>
        <dbReference type="EMBL" id="CKT29916.1"/>
    </source>
</evidence>
<organism evidence="5 9">
    <name type="scientific">Mycobacterium tuberculosis</name>
    <dbReference type="NCBI Taxonomy" id="1773"/>
    <lineage>
        <taxon>Bacteria</taxon>
        <taxon>Bacillati</taxon>
        <taxon>Actinomycetota</taxon>
        <taxon>Actinomycetes</taxon>
        <taxon>Mycobacteriales</taxon>
        <taxon>Mycobacteriaceae</taxon>
        <taxon>Mycobacterium</taxon>
        <taxon>Mycobacterium tuberculosis complex</taxon>
    </lineage>
</organism>
<sequence>MAAFSLIIMSQQNRCHGNGFGDRAGHAPAPETFERDNQIDRTGTQSVELLRYAQRGDAQVGQLLPHLAAGRHITGSPSTDDAGQVGGAERRVDAGREVALLFVECEFHGHVFSRGRPSSRSAMMLRWISLVPA</sequence>
<proteinExistence type="predicted"/>
<dbReference type="Proteomes" id="UP000046947">
    <property type="component" value="Unassembled WGS sequence"/>
</dbReference>
<reference evidence="9 10" key="1">
    <citation type="submission" date="2015-03" db="EMBL/GenBank/DDBJ databases">
        <authorList>
            <consortium name="Pathogen Informatics"/>
        </authorList>
    </citation>
    <scope>NUCLEOTIDE SEQUENCE [LARGE SCALE GENOMIC DNA]</scope>
    <source>
        <strain evidence="4 15">Bir 185</strain>
        <strain evidence="8 11">G09801536</strain>
        <strain evidence="2 13">G09901357</strain>
        <strain evidence="3 12">H09601792</strain>
        <strain evidence="9">K00500041</strain>
        <strain evidence="6 10">M09401471</strain>
        <strain evidence="7 14">P00601463</strain>
    </source>
</reference>
<evidence type="ECO:0000256" key="1">
    <source>
        <dbReference type="SAM" id="MobiDB-lite"/>
    </source>
</evidence>
<dbReference type="Proteomes" id="UP000044938">
    <property type="component" value="Unassembled WGS sequence"/>
</dbReference>
<evidence type="ECO:0000313" key="12">
    <source>
        <dbReference type="Proteomes" id="UP000046947"/>
    </source>
</evidence>
<evidence type="ECO:0000313" key="14">
    <source>
        <dbReference type="Proteomes" id="UP000048600"/>
    </source>
</evidence>
<dbReference type="EMBL" id="CFOH01000487">
    <property type="protein sequence ID" value="CFE58538.1"/>
    <property type="molecule type" value="Genomic_DNA"/>
</dbReference>
<evidence type="ECO:0000313" key="6">
    <source>
        <dbReference type="EMBL" id="COW79001.1"/>
    </source>
</evidence>
<evidence type="ECO:0000313" key="13">
    <source>
        <dbReference type="Proteomes" id="UP000048289"/>
    </source>
</evidence>
<evidence type="ECO:0000313" key="10">
    <source>
        <dbReference type="Proteomes" id="UP000044938"/>
    </source>
</evidence>
<evidence type="ECO:0000313" key="3">
    <source>
        <dbReference type="EMBL" id="CFE58538.1"/>
    </source>
</evidence>
<dbReference type="EMBL" id="CFOE01001355">
    <property type="protein sequence ID" value="CFE50195.1"/>
    <property type="molecule type" value="Genomic_DNA"/>
</dbReference>
<dbReference type="Proteomes" id="UP000038802">
    <property type="component" value="Unassembled WGS sequence"/>
</dbReference>
<dbReference type="EMBL" id="CNFT01001440">
    <property type="protein sequence ID" value="CKT29916.1"/>
    <property type="molecule type" value="Genomic_DNA"/>
</dbReference>
<evidence type="ECO:0000313" key="8">
    <source>
        <dbReference type="EMBL" id="COX00740.1"/>
    </source>
</evidence>
<evidence type="ECO:0000313" key="2">
    <source>
        <dbReference type="EMBL" id="CFE50195.1"/>
    </source>
</evidence>
<name>A0A0T9EEY6_MYCTX</name>
<dbReference type="AlphaFoldDB" id="A0A0T9EEY6"/>
<reference evidence="5" key="2">
    <citation type="submission" date="2015-03" db="EMBL/GenBank/DDBJ databases">
        <authorList>
            <person name="Murphy D."/>
        </authorList>
    </citation>
    <scope>NUCLEOTIDE SEQUENCE [LARGE SCALE GENOMIC DNA]</scope>
    <source>
        <strain evidence="5">K00500041</strain>
    </source>
</reference>
<evidence type="ECO:0000313" key="9">
    <source>
        <dbReference type="Proteomes" id="UP000038802"/>
    </source>
</evidence>
<dbReference type="Proteomes" id="UP000048289">
    <property type="component" value="Unassembled WGS sequence"/>
</dbReference>
<gene>
    <name evidence="8" type="ORF">ERS007679_04561</name>
    <name evidence="2" type="ORF">ERS007681_04735</name>
    <name evidence="3" type="ORF">ERS007688_02710</name>
    <name evidence="5" type="ORF">ERS007703_03478</name>
    <name evidence="6" type="ORF">ERS007720_03285</name>
    <name evidence="7" type="ORF">ERS007741_03431</name>
    <name evidence="4" type="ORF">ERS027659_04219</name>
</gene>
<dbReference type="EMBL" id="CHKL01000518">
    <property type="protein sequence ID" value="COW92218.1"/>
    <property type="molecule type" value="Genomic_DNA"/>
</dbReference>